<keyword evidence="1" id="KW-0175">Coiled coil</keyword>
<proteinExistence type="predicted"/>
<reference evidence="3" key="1">
    <citation type="submission" date="2021-01" db="EMBL/GenBank/DDBJ databases">
        <authorList>
            <person name="Corre E."/>
            <person name="Pelletier E."/>
            <person name="Niang G."/>
            <person name="Scheremetjew M."/>
            <person name="Finn R."/>
            <person name="Kale V."/>
            <person name="Holt S."/>
            <person name="Cochrane G."/>
            <person name="Meng A."/>
            <person name="Brown T."/>
            <person name="Cohen L."/>
        </authorList>
    </citation>
    <scope>NUCLEOTIDE SEQUENCE</scope>
</reference>
<dbReference type="AlphaFoldDB" id="A0A7S1AML2"/>
<evidence type="ECO:0000256" key="2">
    <source>
        <dbReference type="SAM" id="MobiDB-lite"/>
    </source>
</evidence>
<dbReference type="EMBL" id="HBFQ01047338">
    <property type="protein sequence ID" value="CAD8859331.1"/>
    <property type="molecule type" value="Transcribed_RNA"/>
</dbReference>
<organism evidence="3">
    <name type="scientific">Noctiluca scintillans</name>
    <name type="common">Sea sparkle</name>
    <name type="synonym">Red tide dinoflagellate</name>
    <dbReference type="NCBI Taxonomy" id="2966"/>
    <lineage>
        <taxon>Eukaryota</taxon>
        <taxon>Sar</taxon>
        <taxon>Alveolata</taxon>
        <taxon>Dinophyceae</taxon>
        <taxon>Noctilucales</taxon>
        <taxon>Noctilucaceae</taxon>
        <taxon>Noctiluca</taxon>
    </lineage>
</organism>
<evidence type="ECO:0000313" key="3">
    <source>
        <dbReference type="EMBL" id="CAD8859331.1"/>
    </source>
</evidence>
<feature type="coiled-coil region" evidence="1">
    <location>
        <begin position="39"/>
        <end position="80"/>
    </location>
</feature>
<feature type="region of interest" description="Disordered" evidence="2">
    <location>
        <begin position="255"/>
        <end position="298"/>
    </location>
</feature>
<sequence length="298" mass="31755">MTVTGFDAELDQVEAELEGLCKGIMTCMANLRISYSNEVRDVQVQSLAAKAERDSLEAELAEVQRERDKLEQDRRILDAERHLFHERQAKFEREAAEAAVATGMDHLAVPAHAEEPAPKSATKAAPKLAPKSAPKSGTRTPVHEAPPPRGGAVAPPEAPPDARGDPWANGADPWASKGPHSKAPPVLPVPNALSTPARSDPPPEDPEVPSEALPVKAPPVLAKLIVKAPPTRVLESRQEAEKLKVKAPPQVIAERRAQAAAQTHEVPSKALPFGSDPGKAAPLCKAPPDRSRSLGSVR</sequence>
<evidence type="ECO:0000256" key="1">
    <source>
        <dbReference type="SAM" id="Coils"/>
    </source>
</evidence>
<protein>
    <submittedName>
        <fullName evidence="3">Uncharacterized protein</fullName>
    </submittedName>
</protein>
<feature type="compositionally biased region" description="Low complexity" evidence="2">
    <location>
        <begin position="118"/>
        <end position="136"/>
    </location>
</feature>
<feature type="region of interest" description="Disordered" evidence="2">
    <location>
        <begin position="114"/>
        <end position="217"/>
    </location>
</feature>
<accession>A0A7S1AML2</accession>
<name>A0A7S1AML2_NOCSC</name>
<gene>
    <name evidence="3" type="ORF">NSCI0253_LOCUS33685</name>
</gene>